<evidence type="ECO:0000313" key="9">
    <source>
        <dbReference type="Ensembl" id="ENSBTAP00000080058.1"/>
    </source>
</evidence>
<dbReference type="GO" id="GO:0016787">
    <property type="term" value="F:hydrolase activity"/>
    <property type="evidence" value="ECO:0007669"/>
    <property type="project" value="UniProtKB-KW"/>
</dbReference>
<keyword evidence="6" id="KW-0812">Transmembrane</keyword>
<evidence type="ECO:0000256" key="1">
    <source>
        <dbReference type="ARBA" id="ARBA00001913"/>
    </source>
</evidence>
<dbReference type="PANTHER" id="PTHR42693">
    <property type="entry name" value="ARYLSULFATASE FAMILY MEMBER"/>
    <property type="match status" value="1"/>
</dbReference>
<evidence type="ECO:0000313" key="10">
    <source>
        <dbReference type="Proteomes" id="UP000009136"/>
    </source>
</evidence>
<feature type="chain" id="PRO_5042205162" evidence="7">
    <location>
        <begin position="27"/>
        <end position="548"/>
    </location>
</feature>
<dbReference type="InterPro" id="IPR050738">
    <property type="entry name" value="Sulfatase"/>
</dbReference>
<reference evidence="9" key="3">
    <citation type="submission" date="2025-09" db="UniProtKB">
        <authorList>
            <consortium name="Ensembl"/>
        </authorList>
    </citation>
    <scope>IDENTIFICATION</scope>
    <source>
        <strain evidence="9">Hereford</strain>
    </source>
</reference>
<dbReference type="PROSITE" id="PS00523">
    <property type="entry name" value="SULFATASE_1"/>
    <property type="match status" value="1"/>
</dbReference>
<dbReference type="Proteomes" id="UP000009136">
    <property type="component" value="Chromosome X"/>
</dbReference>
<dbReference type="Ensembl" id="ENSBTAT00000092865.1">
    <property type="protein sequence ID" value="ENSBTAP00000080058.1"/>
    <property type="gene ID" value="ENSBTAG00000014932.8"/>
</dbReference>
<feature type="transmembrane region" description="Helical" evidence="6">
    <location>
        <begin position="223"/>
        <end position="246"/>
    </location>
</feature>
<dbReference type="Gene3D" id="3.40.720.10">
    <property type="entry name" value="Alkaline Phosphatase, subunit A"/>
    <property type="match status" value="2"/>
</dbReference>
<dbReference type="FunFam" id="3.40.720.10:FF:000233">
    <property type="entry name" value="Predicted protein"/>
    <property type="match status" value="1"/>
</dbReference>
<dbReference type="GO" id="GO:0046872">
    <property type="term" value="F:metal ion binding"/>
    <property type="evidence" value="ECO:0007669"/>
    <property type="project" value="UniProtKB-KW"/>
</dbReference>
<accession>A0AAA9S2C2</accession>
<evidence type="ECO:0000256" key="5">
    <source>
        <dbReference type="ARBA" id="ARBA00022837"/>
    </source>
</evidence>
<evidence type="ECO:0000259" key="8">
    <source>
        <dbReference type="Pfam" id="PF00884"/>
    </source>
</evidence>
<dbReference type="PANTHER" id="PTHR42693:SF48">
    <property type="entry name" value="ARYLSULFATASE L"/>
    <property type="match status" value="1"/>
</dbReference>
<keyword evidence="10" id="KW-1185">Reference proteome</keyword>
<evidence type="ECO:0000256" key="7">
    <source>
        <dbReference type="SAM" id="SignalP"/>
    </source>
</evidence>
<dbReference type="GeneTree" id="ENSGT00940000163319"/>
<gene>
    <name evidence="9" type="primary">ARSL</name>
</gene>
<reference evidence="9" key="1">
    <citation type="submission" date="2018-03" db="EMBL/GenBank/DDBJ databases">
        <title>ARS-UCD1.2.</title>
        <authorList>
            <person name="Rosen B.D."/>
            <person name="Bickhart D.M."/>
            <person name="Koren S."/>
            <person name="Schnabel R.D."/>
            <person name="Hall R."/>
            <person name="Zimin A."/>
            <person name="Dreischer C."/>
            <person name="Schultheiss S."/>
            <person name="Schroeder S.G."/>
            <person name="Elsik C.G."/>
            <person name="Couldrey C."/>
            <person name="Liu G.E."/>
            <person name="Van Tassell C.P."/>
            <person name="Phillippy A.M."/>
            <person name="Smith T.P.L."/>
            <person name="Medrano J.F."/>
        </authorList>
    </citation>
    <scope>NUCLEOTIDE SEQUENCE [LARGE SCALE GENOMIC DNA]</scope>
    <source>
        <strain evidence="9">Hereford</strain>
    </source>
</reference>
<keyword evidence="5" id="KW-0106">Calcium</keyword>
<keyword evidence="4" id="KW-0378">Hydrolase</keyword>
<dbReference type="InterPro" id="IPR000917">
    <property type="entry name" value="Sulfatase_N"/>
</dbReference>
<feature type="domain" description="Sulfatase N-terminal" evidence="8">
    <location>
        <begin position="34"/>
        <end position="361"/>
    </location>
</feature>
<dbReference type="InterPro" id="IPR017850">
    <property type="entry name" value="Alkaline_phosphatase_core_sf"/>
</dbReference>
<evidence type="ECO:0000256" key="3">
    <source>
        <dbReference type="ARBA" id="ARBA00022723"/>
    </source>
</evidence>
<dbReference type="PROSITE" id="PS00149">
    <property type="entry name" value="SULFATASE_2"/>
    <property type="match status" value="1"/>
</dbReference>
<keyword evidence="3" id="KW-0479">Metal-binding</keyword>
<keyword evidence="6" id="KW-0472">Membrane</keyword>
<evidence type="ECO:0000256" key="6">
    <source>
        <dbReference type="SAM" id="Phobius"/>
    </source>
</evidence>
<organism evidence="9 10">
    <name type="scientific">Bos taurus</name>
    <name type="common">Bovine</name>
    <dbReference type="NCBI Taxonomy" id="9913"/>
    <lineage>
        <taxon>Eukaryota</taxon>
        <taxon>Metazoa</taxon>
        <taxon>Chordata</taxon>
        <taxon>Craniata</taxon>
        <taxon>Vertebrata</taxon>
        <taxon>Euteleostomi</taxon>
        <taxon>Mammalia</taxon>
        <taxon>Eutheria</taxon>
        <taxon>Laurasiatheria</taxon>
        <taxon>Artiodactyla</taxon>
        <taxon>Ruminantia</taxon>
        <taxon>Pecora</taxon>
        <taxon>Bovidae</taxon>
        <taxon>Bovinae</taxon>
        <taxon>Bos</taxon>
    </lineage>
</organism>
<protein>
    <submittedName>
        <fullName evidence="9">Arylsulfatase L</fullName>
    </submittedName>
</protein>
<comment type="cofactor">
    <cofactor evidence="1">
        <name>Ca(2+)</name>
        <dbReference type="ChEBI" id="CHEBI:29108"/>
    </cofactor>
</comment>
<evidence type="ECO:0000256" key="2">
    <source>
        <dbReference type="ARBA" id="ARBA00008779"/>
    </source>
</evidence>
<evidence type="ECO:0000256" key="4">
    <source>
        <dbReference type="ARBA" id="ARBA00022801"/>
    </source>
</evidence>
<dbReference type="AlphaFoldDB" id="A0AAA9S2C2"/>
<proteinExistence type="inferred from homology"/>
<feature type="signal peptide" evidence="7">
    <location>
        <begin position="1"/>
        <end position="26"/>
    </location>
</feature>
<reference evidence="9" key="2">
    <citation type="submission" date="2025-08" db="UniProtKB">
        <authorList>
            <consortium name="Ensembl"/>
        </authorList>
    </citation>
    <scope>IDENTIFICATION</scope>
    <source>
        <strain evidence="9">Hereford</strain>
    </source>
</reference>
<dbReference type="Pfam" id="PF00884">
    <property type="entry name" value="Sulfatase"/>
    <property type="match status" value="1"/>
</dbReference>
<name>A0AAA9S2C2_BOVIN</name>
<dbReference type="InterPro" id="IPR024607">
    <property type="entry name" value="Sulfatase_CS"/>
</dbReference>
<sequence>MLRLEHSWSWLALALAVLLGAKPSACGPPPGPRPNILLLMADDLGIGDVGCYGNTTIRTPNIDRLAADGVRLTQHLAAAPLCTPSRAAFLTGRYPLRSGMVSSQGLRVLQWTAVSGGLPPSEITFAKILKAKGYTTGLIGKWHLGLSCASPDDHCHHPLNHGFDHFYGMPFSMMADCERWELSEKRAVLESRLDVCFQLVALATLTLTIGKLTHLIPGASWTLVIWSAVVCLLLFATSCLVGALIMHADCFLMRNHSIAEQPMRSQRTTPLMLQEVSSFVKRHKQGPFLLFVSFLHVHTPLVTTENFRGRSPHGLYGDNTEEMDWMVGQILETLDTEGLTNSTLVYFTSDHGGSLEARFGNNQYGGWNGIYKGWWTAGTCWPCSRGPRGTRTTSSSCTTARAFCTPPGGTSVTVSPPHAGARLGLCSPFLLPHAFLLFPRDCLYFLLGGIFLPIPGASFSCQSSCPGGMGMLAYGFVVVESLSRVKLFGDPMDCEAPPNPARLLCPWDSLGKNTGVGCHALLLQGIFPTQGSNTGVPCCSQIFYCLSH</sequence>
<keyword evidence="6" id="KW-1133">Transmembrane helix</keyword>
<dbReference type="SUPFAM" id="SSF53649">
    <property type="entry name" value="Alkaline phosphatase-like"/>
    <property type="match status" value="1"/>
</dbReference>
<keyword evidence="7" id="KW-0732">Signal</keyword>
<comment type="similarity">
    <text evidence="2">Belongs to the sulfatase family.</text>
</comment>